<proteinExistence type="predicted"/>
<dbReference type="AlphaFoldDB" id="A0AAW1NRP4"/>
<reference evidence="2 3" key="1">
    <citation type="journal article" date="2024" name="Nat. Commun.">
        <title>Phylogenomics reveals the evolutionary origins of lichenization in chlorophyte algae.</title>
        <authorList>
            <person name="Puginier C."/>
            <person name="Libourel C."/>
            <person name="Otte J."/>
            <person name="Skaloud P."/>
            <person name="Haon M."/>
            <person name="Grisel S."/>
            <person name="Petersen M."/>
            <person name="Berrin J.G."/>
            <person name="Delaux P.M."/>
            <person name="Dal Grande F."/>
            <person name="Keller J."/>
        </authorList>
    </citation>
    <scope>NUCLEOTIDE SEQUENCE [LARGE SCALE GENOMIC DNA]</scope>
    <source>
        <strain evidence="2 3">SAG 2036</strain>
    </source>
</reference>
<keyword evidence="3" id="KW-1185">Reference proteome</keyword>
<evidence type="ECO:0000313" key="2">
    <source>
        <dbReference type="EMBL" id="KAK9791846.1"/>
    </source>
</evidence>
<accession>A0AAW1NRP4</accession>
<dbReference type="EMBL" id="JALJOQ010000170">
    <property type="protein sequence ID" value="KAK9791846.1"/>
    <property type="molecule type" value="Genomic_DNA"/>
</dbReference>
<dbReference type="Pfam" id="PF13668">
    <property type="entry name" value="Ferritin_2"/>
    <property type="match status" value="1"/>
</dbReference>
<name>A0AAW1NRP4_9CHLO</name>
<dbReference type="InterPro" id="IPR052965">
    <property type="entry name" value="Pigment-catalase-like"/>
</dbReference>
<protein>
    <recommendedName>
        <fullName evidence="4">Desiccation-related protein PCC13-62</fullName>
    </recommendedName>
</protein>
<dbReference type="Proteomes" id="UP001465755">
    <property type="component" value="Unassembled WGS sequence"/>
</dbReference>
<keyword evidence="1" id="KW-0732">Signal</keyword>
<feature type="chain" id="PRO_5043810988" description="Desiccation-related protein PCC13-62" evidence="1">
    <location>
        <begin position="33"/>
        <end position="328"/>
    </location>
</feature>
<evidence type="ECO:0008006" key="4">
    <source>
        <dbReference type="Google" id="ProtNLM"/>
    </source>
</evidence>
<feature type="signal peptide" evidence="1">
    <location>
        <begin position="1"/>
        <end position="32"/>
    </location>
</feature>
<dbReference type="PANTHER" id="PTHR31694:SF26">
    <property type="entry name" value="OS05G0151100 PROTEIN"/>
    <property type="match status" value="1"/>
</dbReference>
<gene>
    <name evidence="2" type="ORF">WJX73_001008</name>
</gene>
<evidence type="ECO:0000256" key="1">
    <source>
        <dbReference type="SAM" id="SignalP"/>
    </source>
</evidence>
<evidence type="ECO:0000313" key="3">
    <source>
        <dbReference type="Proteomes" id="UP001465755"/>
    </source>
</evidence>
<comment type="caution">
    <text evidence="2">The sequence shown here is derived from an EMBL/GenBank/DDBJ whole genome shotgun (WGS) entry which is preliminary data.</text>
</comment>
<dbReference type="PANTHER" id="PTHR31694">
    <property type="entry name" value="DESICCATION-LIKE PROTEIN"/>
    <property type="match status" value="1"/>
</dbReference>
<organism evidence="2 3">
    <name type="scientific">Symbiochloris irregularis</name>
    <dbReference type="NCBI Taxonomy" id="706552"/>
    <lineage>
        <taxon>Eukaryota</taxon>
        <taxon>Viridiplantae</taxon>
        <taxon>Chlorophyta</taxon>
        <taxon>core chlorophytes</taxon>
        <taxon>Trebouxiophyceae</taxon>
        <taxon>Trebouxiales</taxon>
        <taxon>Trebouxiaceae</taxon>
        <taxon>Symbiochloris</taxon>
    </lineage>
</organism>
<sequence>MKRHRRSMLPVGQGMNWALFLLCVCTSRSVLARSLVTEMPSQGQLTAVIPEEESEGPVEQTVVIIQHPQPSDKPDIKHLVHALNMEYLMAEFFSCAAYGVGISEELRGGGPPSDGCQKANLTDAAKVVGELAANEAMHVELLRARLGDAAVPMPQIDVGEAFAAAANMAFTSPPATPFSPYVDDASFYLGAFLIEEPVGFTFYEGAVTAMKGWKNLVLTAKILGVEAAHSALVRTYLYLAREQPLTCDPRLTVADAALSFAQFRGKVGAGLGQGITAQSNGTEVANLVADDSQGLAYSRSYGQVLGIVCLGAHQHAGGFFPAGLNESG</sequence>